<feature type="compositionally biased region" description="Low complexity" evidence="8">
    <location>
        <begin position="358"/>
        <end position="383"/>
    </location>
</feature>
<dbReference type="CTD" id="7007"/>
<dbReference type="InterPro" id="IPR042235">
    <property type="entry name" value="ZP-C_dom"/>
</dbReference>
<dbReference type="SMART" id="SM00539">
    <property type="entry name" value="NIDO"/>
    <property type="match status" value="1"/>
</dbReference>
<keyword evidence="6" id="KW-1015">Disulfide bond</keyword>
<dbReference type="Pfam" id="PF08742">
    <property type="entry name" value="C8"/>
    <property type="match status" value="6"/>
</dbReference>
<dbReference type="InterPro" id="IPR001507">
    <property type="entry name" value="ZP_dom"/>
</dbReference>
<dbReference type="InterPro" id="IPR001007">
    <property type="entry name" value="VWF_dom"/>
</dbReference>
<keyword evidence="13" id="KW-1185">Reference proteome</keyword>
<evidence type="ECO:0000256" key="2">
    <source>
        <dbReference type="ARBA" id="ARBA00022475"/>
    </source>
</evidence>
<sequence length="2929" mass="310348">MARRAVGLLLMVVLAKVSALSHFYPYGVSTGDSVNPNVDDGGSPSVPIATSFAFFERTYQALFVNNNGVISFEVAVPEYTSQAFPLSNGRAFIAPFWADVDNRHKGQVLYRETTHADLLQKATEDVRSYFADFQDFAATWVFIATWDRVTYYGGSSVTPENTFQALLITNGTSSFAMFNYGDVSWTTGTASGGAGGVGGTPAQAGFNSGGSTHYFNIPGSRTADIINVEMTSNINYPGRWIFRTDAFSVAGGCYANGKMLKYGDVYWTDGTCTTRCKCVGGETANGLECRPRPCSDSERCILQDSVHQCAPQETRICTVSGDPHYNTFDRVVHHFQGTCAYTLARTCLGGIREGLTANGRSGGTTTAAASTGTTGNANTTDAADGAEDATTERPTELSSFHVIAKSEHRGSSTVSWTKLVQLEVYGFSLIINKGDRSRVLVNEELTSLPFTLLNGRIRASQSGSSVAISTDFGLTVTYDTDHYATITVPGAFKGRLCGVCGNYNDDERDEFTMPNGTVTTSVTEFGNSWVQEAGCDQVILPPPACTEAVLSTYRGESFCGLISNPNGPFAVCGTVLSAFNFLESCVFDMCATGGDRDVLCQSLSAFASACQAHRATIQAWRQQVNCPMTCGANTTYELCGTACPATCGDSTAPNFCTRPCTESCQCSAGLLLSGGVCVPAGTGCGCMHNGRYHHSGDTWLSDGCAARCRCDAGGRVSCVEPGCEGGERCQLLNGTLGCAAGRVGAECSAYGDPHYRSFDGLAFDFMGTCRYALASSCGATAGGLEQFAVEVENENRERLCVSWTKEVTVRAYGQEVKLLKTFAHRALVNGLYMDLPITLAAGRLQVFQSASGALLLTEFGLEVAFDGSHVARVRVPRDYAGLTCGLCGDYNGDPRDDLRLPGGGVAGGVVEFAKAWRVAGGEVACRDDVAEPCSAGGDDDGSGGPQYGSDGHCGVLLRADGPFAACHSLVNVTDYFKDCVLDVGVTQGSAQVLCRALEGYVEACQAAAGTVAEWRNSTFCPKQCGANSHYEVCTSSCPESCDGQGRRSRCGLPCHEGCRCDEGHVLSGGRCVPPSACGCSHGGSYHALGEPFWEDARCSSRCTCRAVGAVGCEPASCGPSTVCGVRAGEVACLPQEAPAFCQAAGDPHYYTFDGAAFDFMGTCRYTLAKTCAGGGGAVPFNVEVENDDRGSLVVSYTNLVKVDVYGHSIVIGRADYPRVRVDGVLVNLPVTIIPGNLTVQTGSATLVETNFGLRVQYDGHHVATVWLPRDYRGLTCGLCGNYNGNATDDFLLPDGSLAASQNHFGQAWTVRGDGDCQATEPPSVPCPDAERPQYASGAFCGPLVDPEGPFRECHRIVRPEPHFGSCVTDVCALGGRITALCDALSAYAAACQAAGVGVSGWRNSTFCPLTCLAHSHYNACSSPCQPGCSTPQGPAAPQCGGGLCSEGCVCDDGHVLSGGACVPRSRCGCVDPASGRYLLPGESFWADDACRRRCSCAAGGELSCQAARCGAYERCGVENGVAGCHPTGSATCRFYTDPHYVTFDGRSFDYHGTCTYVVARACGDHGEVAPPFEVLGKNDQRGGSISWPYSVSLSVYGYTITITREHVHQILVNGTVMSLNWALPSRQIWAVAQGGHAEIVTDFGLKLTYNWHNQASITVPSSLSGLTCGLCGNYNGDPSDDFALPDGTTVPSASEFAGSWRAEAVAEDQGCLGGGGAPPPPPLPVCVVADRDRYGSRAFCGVIADPTGPLRGCHAAANPGTYFDSCVSDVCLYGGRRDILCQALEAYVVVCQAANGTVDAWRNDSFCPMSCQSNSHYELCSNTCQRSCSDLAQPTICSRGPCAEGCRCNPGTVWRSGRCVPLAECGCFHGGRNYASGEAFWPEELCRERCECRRDGSVVCEATGGCGVGESCGVLAGARGCHPAGRASCRAWSDPHYVTFDGLAFDFQGACTYTLARNCSRELPRFEVRARNGNLGSSAVSVPRQVTVTVYGQQVDIFAGDGANVQVNGLNRNLPVSHDDGRLSVYRSGSSTVVSTDFGLQVSYNHRYHVTVEVASTFQSKLCGLCGNYNLNATDEFLSPEGRPVADPVQFGISWRVNDGSVCHDGSGTPPVCDPEQRALYGSDGYCGILTSPDGPFAGCHATVSPDSYYNSCVFDLCALGGGADLLAGALEAYTGACQSDGGPVEEWRNDTLGQHSCPLHSHYELCGSACPSSCAQLTGPAGCHRPCGEGCQCDRGYVWSGAECVSVAQCGCDYNGRYLQAGEAVWSDGCSERCECSAGGLVRCSPASCPVGLACSVRAGARGCFQAATARCTVTNDPHYFTFDGAVVHYQGVCAYDVARPCGGSGGEPYPFFRVVMENKRRGAGAVSFISGVHLIVGSAHVLLRGREVLVNGTRTLLPVVVAEGVALSEEASGFVVVRTPHNVTVRYDRLYTAHVEVGAEYAGRLCGMCGNYNGDPRDDLLTPSGEIALDARQFGRSWRAPDVDAGCEDIVDHVEPGRCNEEEMRGHCGVLSDPEGPFRSCHWFVDPALYLESCVYDLCSYEATKVQLCRALEAYAQACGLAGVPLVDWRGPSGCPASDPCSAISCGEREWCGSNSGIYGCYCDESPQGQSVDYTLSCEATEMNIALSSCQLFHKGFTVQFLHLNSPACRGNDTGGQVSFSTIISTSDHCGSQVMTNATHIIYTNAVRGVVDPSTHPAITQQKKITIVFGCAYPIENNASSTPVLPTVNNTEITIPTQPGKFLLQMRLYKSDAFTSVHESTVSLGTDEILYVGITLTGGDPARFKQQIRDCWATPTADPNHQVQFIFVTNSCPATQDASVKIIENGVSQFSKLSMKVFKFVGNYNQVHLHCRVAVCDSQSTVCTKRCSLRNAVPDSEKDTKIMTLGPLERKEEKPSQSEGQNSAASKPAYQAAALLLPLAFAVAVLM</sequence>
<feature type="domain" description="VWFD" evidence="12">
    <location>
        <begin position="315"/>
        <end position="536"/>
    </location>
</feature>
<dbReference type="Pfam" id="PF00094">
    <property type="entry name" value="VWD"/>
    <property type="match status" value="7"/>
</dbReference>
<dbReference type="Gene3D" id="2.60.40.4100">
    <property type="entry name" value="Zona pellucida, ZP-C domain"/>
    <property type="match status" value="1"/>
</dbReference>
<name>A0AAJ7X467_PETMA</name>
<dbReference type="PANTHER" id="PTHR46160">
    <property type="entry name" value="ALPHA-TECTORIN-RELATED"/>
    <property type="match status" value="1"/>
</dbReference>
<dbReference type="InterPro" id="IPR036084">
    <property type="entry name" value="Ser_inhib-like_sf"/>
</dbReference>
<keyword evidence="7" id="KW-0325">Glycoprotein</keyword>
<dbReference type="RefSeq" id="XP_032820432.1">
    <property type="nucleotide sequence ID" value="XM_032964541.1"/>
</dbReference>
<keyword evidence="4" id="KW-0677">Repeat</keyword>
<dbReference type="SMART" id="SM00216">
    <property type="entry name" value="VWD"/>
    <property type="match status" value="6"/>
</dbReference>
<keyword evidence="5" id="KW-0472">Membrane</keyword>
<protein>
    <submittedName>
        <fullName evidence="14">Alpha-tectorin-like</fullName>
    </submittedName>
</protein>
<dbReference type="Pfam" id="PF06119">
    <property type="entry name" value="NIDO"/>
    <property type="match status" value="1"/>
</dbReference>
<dbReference type="GO" id="GO:0007160">
    <property type="term" value="P:cell-matrix adhesion"/>
    <property type="evidence" value="ECO:0007669"/>
    <property type="project" value="InterPro"/>
</dbReference>
<feature type="domain" description="NIDO" evidence="11">
    <location>
        <begin position="95"/>
        <end position="247"/>
    </location>
</feature>
<gene>
    <name evidence="14" type="primary">LOC116948135</name>
</gene>
<dbReference type="PROSITE" id="PS51034">
    <property type="entry name" value="ZP_2"/>
    <property type="match status" value="1"/>
</dbReference>
<evidence type="ECO:0000256" key="5">
    <source>
        <dbReference type="ARBA" id="ARBA00023136"/>
    </source>
</evidence>
<evidence type="ECO:0000256" key="4">
    <source>
        <dbReference type="ARBA" id="ARBA00022737"/>
    </source>
</evidence>
<keyword evidence="3 9" id="KW-0732">Signal</keyword>
<dbReference type="KEGG" id="pmrn:116948135"/>
<evidence type="ECO:0000259" key="12">
    <source>
        <dbReference type="PROSITE" id="PS51233"/>
    </source>
</evidence>
<dbReference type="Pfam" id="PF00100">
    <property type="entry name" value="Zona_pellucida"/>
    <property type="match status" value="1"/>
</dbReference>
<feature type="domain" description="VWFD" evidence="12">
    <location>
        <begin position="1139"/>
        <end position="1317"/>
    </location>
</feature>
<comment type="subcellular location">
    <subcellularLocation>
        <location evidence="1">Cell membrane</location>
    </subcellularLocation>
</comment>
<feature type="domain" description="ZP" evidence="10">
    <location>
        <begin position="2619"/>
        <end position="2876"/>
    </location>
</feature>
<evidence type="ECO:0000256" key="9">
    <source>
        <dbReference type="SAM" id="SignalP"/>
    </source>
</evidence>
<evidence type="ECO:0000256" key="3">
    <source>
        <dbReference type="ARBA" id="ARBA00022729"/>
    </source>
</evidence>
<evidence type="ECO:0000256" key="7">
    <source>
        <dbReference type="ARBA" id="ARBA00023180"/>
    </source>
</evidence>
<dbReference type="Pfam" id="PF12714">
    <property type="entry name" value="TILa"/>
    <property type="match status" value="4"/>
</dbReference>
<accession>A0AAJ7X467</accession>
<dbReference type="InterPro" id="IPR025615">
    <property type="entry name" value="TILa_dom"/>
</dbReference>
<evidence type="ECO:0000313" key="14">
    <source>
        <dbReference type="RefSeq" id="XP_032820432.1"/>
    </source>
</evidence>
<organism evidence="13 14">
    <name type="scientific">Petromyzon marinus</name>
    <name type="common">Sea lamprey</name>
    <dbReference type="NCBI Taxonomy" id="7757"/>
    <lineage>
        <taxon>Eukaryota</taxon>
        <taxon>Metazoa</taxon>
        <taxon>Chordata</taxon>
        <taxon>Craniata</taxon>
        <taxon>Vertebrata</taxon>
        <taxon>Cyclostomata</taxon>
        <taxon>Hyperoartia</taxon>
        <taxon>Petromyzontiformes</taxon>
        <taxon>Petromyzontidae</taxon>
        <taxon>Petromyzon</taxon>
    </lineage>
</organism>
<dbReference type="InterPro" id="IPR001846">
    <property type="entry name" value="VWF_type-D"/>
</dbReference>
<dbReference type="FunFam" id="2.10.25.10:FF:000055">
    <property type="entry name" value="alpha-tectorin isoform X1"/>
    <property type="match status" value="3"/>
</dbReference>
<dbReference type="InterPro" id="IPR055355">
    <property type="entry name" value="ZP-C"/>
</dbReference>
<feature type="domain" description="VWFD" evidence="12">
    <location>
        <begin position="1530"/>
        <end position="1712"/>
    </location>
</feature>
<evidence type="ECO:0000256" key="8">
    <source>
        <dbReference type="SAM" id="MobiDB-lite"/>
    </source>
</evidence>
<dbReference type="PANTHER" id="PTHR46160:SF9">
    <property type="entry name" value="PROTEIN PRY2-RELATED"/>
    <property type="match status" value="1"/>
</dbReference>
<feature type="domain" description="VWFD" evidence="12">
    <location>
        <begin position="2311"/>
        <end position="2490"/>
    </location>
</feature>
<keyword evidence="2" id="KW-1003">Cell membrane</keyword>
<feature type="region of interest" description="Disordered" evidence="8">
    <location>
        <begin position="358"/>
        <end position="395"/>
    </location>
</feature>
<dbReference type="InterPro" id="IPR052749">
    <property type="entry name" value="Alpha-tectorin"/>
</dbReference>
<dbReference type="Pfam" id="PF01826">
    <property type="entry name" value="TIL"/>
    <property type="match status" value="5"/>
</dbReference>
<dbReference type="Gene3D" id="2.10.25.10">
    <property type="entry name" value="Laminin"/>
    <property type="match status" value="5"/>
</dbReference>
<dbReference type="GeneID" id="116948135"/>
<dbReference type="SUPFAM" id="SSF57567">
    <property type="entry name" value="Serine protease inhibitors"/>
    <property type="match status" value="5"/>
</dbReference>
<dbReference type="SMART" id="SM00241">
    <property type="entry name" value="ZP"/>
    <property type="match status" value="1"/>
</dbReference>
<dbReference type="PROSITE" id="PS51220">
    <property type="entry name" value="NIDO"/>
    <property type="match status" value="1"/>
</dbReference>
<dbReference type="InterPro" id="IPR003886">
    <property type="entry name" value="NIDO_dom"/>
</dbReference>
<dbReference type="SMART" id="SM00215">
    <property type="entry name" value="VWC_out"/>
    <property type="match status" value="4"/>
</dbReference>
<feature type="signal peptide" evidence="9">
    <location>
        <begin position="1"/>
        <end position="19"/>
    </location>
</feature>
<evidence type="ECO:0000259" key="11">
    <source>
        <dbReference type="PROSITE" id="PS51220"/>
    </source>
</evidence>
<feature type="region of interest" description="Disordered" evidence="8">
    <location>
        <begin position="2882"/>
        <end position="2907"/>
    </location>
</feature>
<dbReference type="InterPro" id="IPR014853">
    <property type="entry name" value="VWF/SSPO/ZAN-like_Cys-rich_dom"/>
</dbReference>
<dbReference type="Proteomes" id="UP001318040">
    <property type="component" value="Chromosome 32"/>
</dbReference>
<dbReference type="CDD" id="cd19941">
    <property type="entry name" value="TIL"/>
    <property type="match status" value="5"/>
</dbReference>
<dbReference type="Gene3D" id="2.60.40.3210">
    <property type="entry name" value="Zona pellucida, ZP-N domain"/>
    <property type="match status" value="1"/>
</dbReference>
<dbReference type="SMART" id="SM00214">
    <property type="entry name" value="VWC"/>
    <property type="match status" value="6"/>
</dbReference>
<evidence type="ECO:0000256" key="1">
    <source>
        <dbReference type="ARBA" id="ARBA00004236"/>
    </source>
</evidence>
<feature type="chain" id="PRO_5042465123" evidence="9">
    <location>
        <begin position="20"/>
        <end position="2929"/>
    </location>
</feature>
<reference evidence="14" key="1">
    <citation type="submission" date="2025-08" db="UniProtKB">
        <authorList>
            <consortium name="RefSeq"/>
        </authorList>
    </citation>
    <scope>IDENTIFICATION</scope>
    <source>
        <tissue evidence="14">Sperm</tissue>
    </source>
</reference>
<evidence type="ECO:0000313" key="13">
    <source>
        <dbReference type="Proteomes" id="UP001318040"/>
    </source>
</evidence>
<evidence type="ECO:0000256" key="6">
    <source>
        <dbReference type="ARBA" id="ARBA00023157"/>
    </source>
</evidence>
<dbReference type="GO" id="GO:0005886">
    <property type="term" value="C:plasma membrane"/>
    <property type="evidence" value="ECO:0007669"/>
    <property type="project" value="UniProtKB-SubCell"/>
</dbReference>
<dbReference type="SMART" id="SM00832">
    <property type="entry name" value="C8"/>
    <property type="match status" value="6"/>
</dbReference>
<feature type="domain" description="VWFD" evidence="12">
    <location>
        <begin position="1927"/>
        <end position="2104"/>
    </location>
</feature>
<feature type="domain" description="VWFD" evidence="12">
    <location>
        <begin position="745"/>
        <end position="926"/>
    </location>
</feature>
<dbReference type="InterPro" id="IPR002919">
    <property type="entry name" value="TIL_dom"/>
</dbReference>
<proteinExistence type="predicted"/>
<dbReference type="PROSITE" id="PS51233">
    <property type="entry name" value="VWFD"/>
    <property type="match status" value="6"/>
</dbReference>
<evidence type="ECO:0000259" key="10">
    <source>
        <dbReference type="PROSITE" id="PS51034"/>
    </source>
</evidence>